<sequence length="611" mass="69498">MLAIIQTQMLYKLFFLIVPLLALIIAVRLRAKEGTSQKRQNLPPGPYSWPILGNLPYMLKGPHIYLTQLARTYGPLCSVKLGTHLFVIGSSPMAATEIMRSFDRVPSSRWVPKAGQDGLQEYSLIWATQCTEHWKALRSLCRNELFSSKGLELQAYIREKNVHEMVGFLRFKQGKVVNIRELVFASTVNILGNICFSKDFIGLDCDKKESRGLKRALYRLMKLGTTPNIADFYPIFEGLDPQRLKKRTLEAMNESFSVWEHIIKDRRDAREADKGVDFDDKDFLDTMLRCGFSDLQINQLTVELFSGGTHSTASTIEWALAELIKNKEAMFTIREELMKETGSTVCLKESQVSQLPYLHACVKETLRLHPPAPLLHPQAILEECEIMNYTVPKNSQLIINVWAMGRDPNLWEDPLSFKPERFFGSKVDFKGQDFKFLPFGVGRRMCPGYPYAIKQIHLMLASLVQNFDWFLPNNMEHLSKLDMSENFGIISQRKKPLMVVPKCRCVFSDPPFLLFAVPQLSQIGCWNLGCTETPPRCRMTFPKRGETPGKRRGNVPKKRGNVSKIVVFALSVTVFGGFDTSKFYLRTSSIHLLISLLDPGVGVDLRVVALV</sequence>
<keyword evidence="7" id="KW-0503">Monooxygenase</keyword>
<dbReference type="InterPro" id="IPR036396">
    <property type="entry name" value="Cyt_P450_sf"/>
</dbReference>
<reference evidence="8" key="1">
    <citation type="journal article" date="2022" name="Int. J. Mol. Sci.">
        <title>Draft Genome of Tanacetum Coccineum: Genomic Comparison of Closely Related Tanacetum-Family Plants.</title>
        <authorList>
            <person name="Yamashiro T."/>
            <person name="Shiraishi A."/>
            <person name="Nakayama K."/>
            <person name="Satake H."/>
        </authorList>
    </citation>
    <scope>NUCLEOTIDE SEQUENCE</scope>
</reference>
<evidence type="ECO:0000256" key="3">
    <source>
        <dbReference type="ARBA" id="ARBA00022617"/>
    </source>
</evidence>
<dbReference type="PRINTS" id="PR00463">
    <property type="entry name" value="EP450I"/>
</dbReference>
<dbReference type="InterPro" id="IPR002401">
    <property type="entry name" value="Cyt_P450_E_grp-I"/>
</dbReference>
<dbReference type="PANTHER" id="PTHR47950:SF49">
    <property type="entry name" value="CYTOCHROME P450"/>
    <property type="match status" value="1"/>
</dbReference>
<dbReference type="SUPFAM" id="SSF48264">
    <property type="entry name" value="Cytochrome P450"/>
    <property type="match status" value="1"/>
</dbReference>
<keyword evidence="4 7" id="KW-0479">Metal-binding</keyword>
<comment type="similarity">
    <text evidence="2 7">Belongs to the cytochrome P450 family.</text>
</comment>
<evidence type="ECO:0000256" key="2">
    <source>
        <dbReference type="ARBA" id="ARBA00010617"/>
    </source>
</evidence>
<keyword evidence="5 7" id="KW-0560">Oxidoreductase</keyword>
<evidence type="ECO:0000313" key="9">
    <source>
        <dbReference type="Proteomes" id="UP001151760"/>
    </source>
</evidence>
<comment type="caution">
    <text evidence="8">The sequence shown here is derived from an EMBL/GenBank/DDBJ whole genome shotgun (WGS) entry which is preliminary data.</text>
</comment>
<gene>
    <name evidence="8" type="ORF">Tco_0941228</name>
</gene>
<protein>
    <submittedName>
        <fullName evidence="8">Probable (S)-N-methylcoclaurine 3'-hydroxylase isozyme 2</fullName>
    </submittedName>
</protein>
<evidence type="ECO:0000256" key="5">
    <source>
        <dbReference type="ARBA" id="ARBA00023002"/>
    </source>
</evidence>
<keyword evidence="6 7" id="KW-0408">Iron</keyword>
<dbReference type="PROSITE" id="PS00086">
    <property type="entry name" value="CYTOCHROME_P450"/>
    <property type="match status" value="1"/>
</dbReference>
<dbReference type="EMBL" id="BQNB010015556">
    <property type="protein sequence ID" value="GJT41363.1"/>
    <property type="molecule type" value="Genomic_DNA"/>
</dbReference>
<keyword evidence="3 7" id="KW-0349">Heme</keyword>
<reference evidence="8" key="2">
    <citation type="submission" date="2022-01" db="EMBL/GenBank/DDBJ databases">
        <authorList>
            <person name="Yamashiro T."/>
            <person name="Shiraishi A."/>
            <person name="Satake H."/>
            <person name="Nakayama K."/>
        </authorList>
    </citation>
    <scope>NUCLEOTIDE SEQUENCE</scope>
</reference>
<accession>A0ABQ5DR50</accession>
<dbReference type="PANTHER" id="PTHR47950">
    <property type="entry name" value="CYTOCHROME P450, FAMILY 76, SUBFAMILY C, POLYPEPTIDE 5-RELATED"/>
    <property type="match status" value="1"/>
</dbReference>
<comment type="cofactor">
    <cofactor evidence="1">
        <name>heme</name>
        <dbReference type="ChEBI" id="CHEBI:30413"/>
    </cofactor>
</comment>
<evidence type="ECO:0000256" key="1">
    <source>
        <dbReference type="ARBA" id="ARBA00001971"/>
    </source>
</evidence>
<evidence type="ECO:0000256" key="6">
    <source>
        <dbReference type="ARBA" id="ARBA00023004"/>
    </source>
</evidence>
<dbReference type="InterPro" id="IPR017972">
    <property type="entry name" value="Cyt_P450_CS"/>
</dbReference>
<name>A0ABQ5DR50_9ASTR</name>
<organism evidence="8 9">
    <name type="scientific">Tanacetum coccineum</name>
    <dbReference type="NCBI Taxonomy" id="301880"/>
    <lineage>
        <taxon>Eukaryota</taxon>
        <taxon>Viridiplantae</taxon>
        <taxon>Streptophyta</taxon>
        <taxon>Embryophyta</taxon>
        <taxon>Tracheophyta</taxon>
        <taxon>Spermatophyta</taxon>
        <taxon>Magnoliopsida</taxon>
        <taxon>eudicotyledons</taxon>
        <taxon>Gunneridae</taxon>
        <taxon>Pentapetalae</taxon>
        <taxon>asterids</taxon>
        <taxon>campanulids</taxon>
        <taxon>Asterales</taxon>
        <taxon>Asteraceae</taxon>
        <taxon>Asteroideae</taxon>
        <taxon>Anthemideae</taxon>
        <taxon>Anthemidinae</taxon>
        <taxon>Tanacetum</taxon>
    </lineage>
</organism>
<dbReference type="InterPro" id="IPR001128">
    <property type="entry name" value="Cyt_P450"/>
</dbReference>
<evidence type="ECO:0000256" key="7">
    <source>
        <dbReference type="RuleBase" id="RU000461"/>
    </source>
</evidence>
<proteinExistence type="inferred from homology"/>
<dbReference type="Proteomes" id="UP001151760">
    <property type="component" value="Unassembled WGS sequence"/>
</dbReference>
<dbReference type="Pfam" id="PF00067">
    <property type="entry name" value="p450"/>
    <property type="match status" value="1"/>
</dbReference>
<keyword evidence="9" id="KW-1185">Reference proteome</keyword>
<dbReference type="Gene3D" id="1.10.630.10">
    <property type="entry name" value="Cytochrome P450"/>
    <property type="match status" value="1"/>
</dbReference>
<evidence type="ECO:0000256" key="4">
    <source>
        <dbReference type="ARBA" id="ARBA00022723"/>
    </source>
</evidence>
<dbReference type="PRINTS" id="PR00385">
    <property type="entry name" value="P450"/>
</dbReference>
<evidence type="ECO:0000313" key="8">
    <source>
        <dbReference type="EMBL" id="GJT41363.1"/>
    </source>
</evidence>